<dbReference type="InParanoid" id="A0A4W3HG74"/>
<keyword evidence="6" id="KW-0175">Coiled coil</keyword>
<dbReference type="KEGG" id="cmk:103179245"/>
<gene>
    <name evidence="10" type="primary">LOC103179245</name>
</gene>
<evidence type="ECO:0000256" key="5">
    <source>
        <dbReference type="ARBA" id="ARBA00023136"/>
    </source>
</evidence>
<feature type="coiled-coil region" evidence="6">
    <location>
        <begin position="517"/>
        <end position="628"/>
    </location>
</feature>
<evidence type="ECO:0000256" key="8">
    <source>
        <dbReference type="SAM" id="Phobius"/>
    </source>
</evidence>
<feature type="compositionally biased region" description="Basic and acidic residues" evidence="7">
    <location>
        <begin position="470"/>
        <end position="491"/>
    </location>
</feature>
<dbReference type="Proteomes" id="UP000314986">
    <property type="component" value="Unassembled WGS sequence"/>
</dbReference>
<reference evidence="10" key="4">
    <citation type="submission" date="2025-08" db="UniProtKB">
        <authorList>
            <consortium name="Ensembl"/>
        </authorList>
    </citation>
    <scope>IDENTIFICATION</scope>
</reference>
<evidence type="ECO:0000259" key="9">
    <source>
        <dbReference type="Pfam" id="PF05104"/>
    </source>
</evidence>
<evidence type="ECO:0000313" key="11">
    <source>
        <dbReference type="Proteomes" id="UP000314986"/>
    </source>
</evidence>
<evidence type="ECO:0000256" key="3">
    <source>
        <dbReference type="ARBA" id="ARBA00022824"/>
    </source>
</evidence>
<evidence type="ECO:0000256" key="1">
    <source>
        <dbReference type="ARBA" id="ARBA00004389"/>
    </source>
</evidence>
<protein>
    <submittedName>
        <fullName evidence="10">Ribosome binding protein 1a</fullName>
    </submittedName>
</protein>
<dbReference type="STRING" id="7868.ENSCMIP00000014951"/>
<dbReference type="GO" id="GO:0015031">
    <property type="term" value="P:protein transport"/>
    <property type="evidence" value="ECO:0007669"/>
    <property type="project" value="InterPro"/>
</dbReference>
<dbReference type="Gene3D" id="1.10.287.1490">
    <property type="match status" value="1"/>
</dbReference>
<reference evidence="11" key="2">
    <citation type="journal article" date="2007" name="PLoS Biol.">
        <title>Survey sequencing and comparative analysis of the elephant shark (Callorhinchus milii) genome.</title>
        <authorList>
            <person name="Venkatesh B."/>
            <person name="Kirkness E.F."/>
            <person name="Loh Y.H."/>
            <person name="Halpern A.L."/>
            <person name="Lee A.P."/>
            <person name="Johnson J."/>
            <person name="Dandona N."/>
            <person name="Viswanathan L.D."/>
            <person name="Tay A."/>
            <person name="Venter J.C."/>
            <person name="Strausberg R.L."/>
            <person name="Brenner S."/>
        </authorList>
    </citation>
    <scope>NUCLEOTIDE SEQUENCE [LARGE SCALE GENOMIC DNA]</scope>
</reference>
<feature type="region of interest" description="Disordered" evidence="7">
    <location>
        <begin position="114"/>
        <end position="167"/>
    </location>
</feature>
<keyword evidence="5 8" id="KW-0472">Membrane</keyword>
<evidence type="ECO:0000256" key="7">
    <source>
        <dbReference type="SAM" id="MobiDB-lite"/>
    </source>
</evidence>
<dbReference type="OMA" id="ATAFEKQ"/>
<evidence type="ECO:0000256" key="4">
    <source>
        <dbReference type="ARBA" id="ARBA00022989"/>
    </source>
</evidence>
<evidence type="ECO:0000313" key="10">
    <source>
        <dbReference type="Ensembl" id="ENSCMIP00000014951.1"/>
    </source>
</evidence>
<feature type="domain" description="Ribosome receptor lysine/proline rich" evidence="9">
    <location>
        <begin position="33"/>
        <end position="158"/>
    </location>
</feature>
<dbReference type="OrthoDB" id="6410656at2759"/>
<feature type="compositionally biased region" description="Low complexity" evidence="7">
    <location>
        <begin position="155"/>
        <end position="167"/>
    </location>
</feature>
<feature type="region of interest" description="Disordered" evidence="7">
    <location>
        <begin position="38"/>
        <end position="98"/>
    </location>
</feature>
<dbReference type="AlphaFoldDB" id="A0A4W3HG74"/>
<dbReference type="InterPro" id="IPR007794">
    <property type="entry name" value="Rib_rcpt_KP"/>
</dbReference>
<feature type="region of interest" description="Disordered" evidence="7">
    <location>
        <begin position="189"/>
        <end position="240"/>
    </location>
</feature>
<proteinExistence type="predicted"/>
<dbReference type="PANTHER" id="PTHR18939:SF4">
    <property type="entry name" value="RIBOSOME-BINDING PROTEIN 1"/>
    <property type="match status" value="1"/>
</dbReference>
<feature type="region of interest" description="Disordered" evidence="7">
    <location>
        <begin position="464"/>
        <end position="516"/>
    </location>
</feature>
<keyword evidence="3" id="KW-0256">Endoplasmic reticulum</keyword>
<dbReference type="InterPro" id="IPR040248">
    <property type="entry name" value="RRBP1"/>
</dbReference>
<feature type="transmembrane region" description="Helical" evidence="8">
    <location>
        <begin position="9"/>
        <end position="28"/>
    </location>
</feature>
<dbReference type="GeneTree" id="ENSGT00940000158015"/>
<keyword evidence="2 8" id="KW-0812">Transmembrane</keyword>
<dbReference type="Ensembl" id="ENSCMIT00000015264.1">
    <property type="protein sequence ID" value="ENSCMIP00000014951.1"/>
    <property type="gene ID" value="ENSCMIG00000007336.1"/>
</dbReference>
<feature type="coiled-coil region" evidence="6">
    <location>
        <begin position="711"/>
        <end position="854"/>
    </location>
</feature>
<sequence length="966" mass="108056">MDMYDTQTLGFMVFGGFMVISAIGIFLVSTFSMKETSYEEALAKQRREQEKAQQVKSEKKKKEKSVEKKGKPKKKEEKPNGRIVESEPVQEASEAEAEVEPVAIVAPTIEAQVAAVSSHPTPEASPPVSKERRKKEKKVAKVEPALSQVSAHPLATGSSKSAAASTPAPMLEMVTKEVPVMAVPPVGAQQSATVATTPAAGTKKTDATTNQDEPKLDAPTKKKVAPKKKSEPPAIPADSLDGPLYIPYKSLVSTVSSMDFSEGEAQRLIEILMDKAGIVQDTWHTATQKGDPVAALKRQLEEKEKQFVAEQEDSSAAKNKLRELNKEFGAEKAKAAATEAKLKEQLSARGEELNAMQTRMQASYQDHITESQQLQSKIRTLQEQLENGPNAQIARLQQENSILRDALNQATSQTESKQNAELAKLRQECTKLTKELNEKSESLQQDEQQKKSLEAKVAKYEQQITQLQSNKHETESTLQKRLDDVSEELRKSQSSHTSLLASIEKTKGEQQATQSSLNDIQAKLASANADQKSKTEELDSLRTKLMEASSDKAQLEERIKSIETLLEADQSKETEKEVDQATQFAAIEDLENRLKEKDAQVFALERELLQLRETSDQQKNKNNELREKNWKAMEALAAAETMRAEKLSTTEKAKEEAECQLNSVHIQTKEMLQLLFPGIPVPSQQLYSDWLQEFKEKALESLEEQKKSTDISDVALKLKEAEEAQSTLQAECDQYRIVLAETEGMLKDLQKSVEEEEHIWKGKIGESEAELRKAQSQVKTLEETVERLELESQNTEQMKEIVAQLEAQLKLQLESAHTECQKYSVELEELRDLLGETQNQLKMANSEVRKQSEELSLVRQHLCEMETHMHEGESVGLQAHHTEPEPGEFKTQLEESVNTRDSEQALRQKLAEEFEEAQRSVSQLQGELEKVQAAGDSASDREHIVQFQGEEKMAVEEDGLKEGTSV</sequence>
<reference evidence="11" key="3">
    <citation type="journal article" date="2014" name="Nature">
        <title>Elephant shark genome provides unique insights into gnathostome evolution.</title>
        <authorList>
            <consortium name="International Elephant Shark Genome Sequencing Consortium"/>
            <person name="Venkatesh B."/>
            <person name="Lee A.P."/>
            <person name="Ravi V."/>
            <person name="Maurya A.K."/>
            <person name="Lian M.M."/>
            <person name="Swann J.B."/>
            <person name="Ohta Y."/>
            <person name="Flajnik M.F."/>
            <person name="Sutoh Y."/>
            <person name="Kasahara M."/>
            <person name="Hoon S."/>
            <person name="Gangu V."/>
            <person name="Roy S.W."/>
            <person name="Irimia M."/>
            <person name="Korzh V."/>
            <person name="Kondrychyn I."/>
            <person name="Lim Z.W."/>
            <person name="Tay B.H."/>
            <person name="Tohari S."/>
            <person name="Kong K.W."/>
            <person name="Ho S."/>
            <person name="Lorente-Galdos B."/>
            <person name="Quilez J."/>
            <person name="Marques-Bonet T."/>
            <person name="Raney B.J."/>
            <person name="Ingham P.W."/>
            <person name="Tay A."/>
            <person name="Hillier L.W."/>
            <person name="Minx P."/>
            <person name="Boehm T."/>
            <person name="Wilson R.K."/>
            <person name="Brenner S."/>
            <person name="Warren W.C."/>
        </authorList>
    </citation>
    <scope>NUCLEOTIDE SEQUENCE [LARGE SCALE GENOMIC DNA]</scope>
</reference>
<evidence type="ECO:0000256" key="2">
    <source>
        <dbReference type="ARBA" id="ARBA00022692"/>
    </source>
</evidence>
<keyword evidence="4 8" id="KW-1133">Transmembrane helix</keyword>
<feature type="compositionally biased region" description="Basic and acidic residues" evidence="7">
    <location>
        <begin position="41"/>
        <end position="57"/>
    </location>
</feature>
<organism evidence="10 11">
    <name type="scientific">Callorhinchus milii</name>
    <name type="common">Ghost shark</name>
    <dbReference type="NCBI Taxonomy" id="7868"/>
    <lineage>
        <taxon>Eukaryota</taxon>
        <taxon>Metazoa</taxon>
        <taxon>Chordata</taxon>
        <taxon>Craniata</taxon>
        <taxon>Vertebrata</taxon>
        <taxon>Chondrichthyes</taxon>
        <taxon>Holocephali</taxon>
        <taxon>Chimaeriformes</taxon>
        <taxon>Callorhinchidae</taxon>
        <taxon>Callorhinchus</taxon>
    </lineage>
</organism>
<comment type="subcellular location">
    <subcellularLocation>
        <location evidence="1">Endoplasmic reticulum membrane</location>
        <topology evidence="1">Single-pass membrane protein</topology>
    </subcellularLocation>
</comment>
<reference evidence="11" key="1">
    <citation type="journal article" date="2006" name="Science">
        <title>Ancient noncoding elements conserved in the human genome.</title>
        <authorList>
            <person name="Venkatesh B."/>
            <person name="Kirkness E.F."/>
            <person name="Loh Y.H."/>
            <person name="Halpern A.L."/>
            <person name="Lee A.P."/>
            <person name="Johnson J."/>
            <person name="Dandona N."/>
            <person name="Viswanathan L.D."/>
            <person name="Tay A."/>
            <person name="Venter J.C."/>
            <person name="Strausberg R.L."/>
            <person name="Brenner S."/>
        </authorList>
    </citation>
    <scope>NUCLEOTIDE SEQUENCE [LARGE SCALE GENOMIC DNA]</scope>
</reference>
<dbReference type="Pfam" id="PF05104">
    <property type="entry name" value="Rib_recp_KP_reg"/>
    <property type="match status" value="1"/>
</dbReference>
<feature type="compositionally biased region" description="Basic and acidic residues" evidence="7">
    <location>
        <begin position="64"/>
        <end position="80"/>
    </location>
</feature>
<feature type="region of interest" description="Disordered" evidence="7">
    <location>
        <begin position="880"/>
        <end position="904"/>
    </location>
</feature>
<dbReference type="PANTHER" id="PTHR18939">
    <property type="entry name" value="RIBOSOME BINDING PROTEIN-1"/>
    <property type="match status" value="1"/>
</dbReference>
<evidence type="ECO:0000256" key="6">
    <source>
        <dbReference type="SAM" id="Coils"/>
    </source>
</evidence>
<dbReference type="GeneID" id="103179245"/>
<name>A0A4W3HG74_CALMI</name>
<keyword evidence="11" id="KW-1185">Reference proteome</keyword>
<reference evidence="10" key="5">
    <citation type="submission" date="2025-09" db="UniProtKB">
        <authorList>
            <consortium name="Ensembl"/>
        </authorList>
    </citation>
    <scope>IDENTIFICATION</scope>
</reference>
<dbReference type="GO" id="GO:0005789">
    <property type="term" value="C:endoplasmic reticulum membrane"/>
    <property type="evidence" value="ECO:0007669"/>
    <property type="project" value="UniProtKB-SubCell"/>
</dbReference>
<accession>A0A4W3HG74</accession>